<evidence type="ECO:0000313" key="3">
    <source>
        <dbReference type="EMBL" id="AKT36494.1"/>
    </source>
</evidence>
<dbReference type="EMBL" id="CP012159">
    <property type="protein sequence ID" value="AKT36494.1"/>
    <property type="molecule type" value="Genomic_DNA"/>
</dbReference>
<evidence type="ECO:0008006" key="5">
    <source>
        <dbReference type="Google" id="ProtNLM"/>
    </source>
</evidence>
<dbReference type="InterPro" id="IPR008977">
    <property type="entry name" value="PHM/PNGase_F_dom_sf"/>
</dbReference>
<dbReference type="KEGG" id="ccro:CMC5_006100"/>
<name>A0A0K1E6L2_CHOCO</name>
<dbReference type="InterPro" id="IPR014784">
    <property type="entry name" value="Cu2_ascorb_mOase-like_C"/>
</dbReference>
<dbReference type="Proteomes" id="UP000067626">
    <property type="component" value="Chromosome"/>
</dbReference>
<keyword evidence="4" id="KW-1185">Reference proteome</keyword>
<gene>
    <name evidence="3" type="ORF">CMC5_006100</name>
</gene>
<proteinExistence type="predicted"/>
<organism evidence="3 4">
    <name type="scientific">Chondromyces crocatus</name>
    <dbReference type="NCBI Taxonomy" id="52"/>
    <lineage>
        <taxon>Bacteria</taxon>
        <taxon>Pseudomonadati</taxon>
        <taxon>Myxococcota</taxon>
        <taxon>Polyangia</taxon>
        <taxon>Polyangiales</taxon>
        <taxon>Polyangiaceae</taxon>
        <taxon>Chondromyces</taxon>
    </lineage>
</organism>
<dbReference type="AlphaFoldDB" id="A0A0K1E6L2"/>
<evidence type="ECO:0000256" key="2">
    <source>
        <dbReference type="SAM" id="MobiDB-lite"/>
    </source>
</evidence>
<sequence length="396" mass="44065">MRSGRGGEPLAGNLLAASMVWRFREDWFMRHVGSLVFLAVFLGGVVACDGDDGVTPQPPGDDDPAHLEPPPSGAGFQLESEDTQVAAGDEVQDCYFFRVSELLERAGMPADAPLNLHRVQIAQRDGSHHMNIFRVRTRLGLDPEKERVVKNKNGVGECFKSPNWADWPLIANSQQDGQLDWTFPDGVANVLQPDEWLMLQTHYVNATSQSTPEGYGKVRMNFWHLPASEVTAEMGTVFATKQSIRICQSNPAPIFHGTCQINSPEPVKIIGANGHFHSRGATFDMFAWDGVSIAPPPESERFYSSDRWDDPPMLTSPDLDLAVPSQGGVWYSCTYRWNQPDPSVGCSGLDKFDAERYGTSEENLDCCYTFGPIVETNEHCNAFIYYYPKQDDVNCF</sequence>
<keyword evidence="1" id="KW-1015">Disulfide bond</keyword>
<dbReference type="Gene3D" id="2.60.120.230">
    <property type="match status" value="1"/>
</dbReference>
<reference evidence="3 4" key="1">
    <citation type="submission" date="2015-07" db="EMBL/GenBank/DDBJ databases">
        <title>Genome analysis of myxobacterium Chondromyces crocatus Cm c5 reveals a high potential for natural compound synthesis and the genetic basis for the loss of fruiting body formation.</title>
        <authorList>
            <person name="Zaburannyi N."/>
            <person name="Bunk B."/>
            <person name="Maier J."/>
            <person name="Overmann J."/>
            <person name="Mueller R."/>
        </authorList>
    </citation>
    <scope>NUCLEOTIDE SEQUENCE [LARGE SCALE GENOMIC DNA]</scope>
    <source>
        <strain evidence="3 4">Cm c5</strain>
    </source>
</reference>
<dbReference type="SUPFAM" id="SSF49742">
    <property type="entry name" value="PHM/PNGase F"/>
    <property type="match status" value="1"/>
</dbReference>
<dbReference type="STRING" id="52.CMC5_006100"/>
<feature type="region of interest" description="Disordered" evidence="2">
    <location>
        <begin position="52"/>
        <end position="74"/>
    </location>
</feature>
<protein>
    <recommendedName>
        <fullName evidence="5">Copper type II ascorbate-dependent monooxygenase C-terminal domain-containing protein</fullName>
    </recommendedName>
</protein>
<accession>A0A0K1E6L2</accession>
<evidence type="ECO:0000256" key="1">
    <source>
        <dbReference type="ARBA" id="ARBA00023157"/>
    </source>
</evidence>
<dbReference type="GO" id="GO:0016715">
    <property type="term" value="F:oxidoreductase activity, acting on paired donors, with incorporation or reduction of molecular oxygen, reduced ascorbate as one donor, and incorporation of one atom of oxygen"/>
    <property type="evidence" value="ECO:0007669"/>
    <property type="project" value="InterPro"/>
</dbReference>
<evidence type="ECO:0000313" key="4">
    <source>
        <dbReference type="Proteomes" id="UP000067626"/>
    </source>
</evidence>